<gene>
    <name evidence="3" type="ORF">CCMP2556_LOCUS22506</name>
</gene>
<dbReference type="EMBL" id="CAXAMN010014002">
    <property type="protein sequence ID" value="CAK9042224.1"/>
    <property type="molecule type" value="Genomic_DNA"/>
</dbReference>
<dbReference type="SUPFAM" id="SSF160443">
    <property type="entry name" value="SMR domain-like"/>
    <property type="match status" value="1"/>
</dbReference>
<dbReference type="Gene3D" id="1.25.40.10">
    <property type="entry name" value="Tetratricopeptide repeat domain"/>
    <property type="match status" value="2"/>
</dbReference>
<dbReference type="PROSITE" id="PS51257">
    <property type="entry name" value="PROKAR_LIPOPROTEIN"/>
    <property type="match status" value="1"/>
</dbReference>
<proteinExistence type="predicted"/>
<dbReference type="InterPro" id="IPR011990">
    <property type="entry name" value="TPR-like_helical_dom_sf"/>
</dbReference>
<evidence type="ECO:0000313" key="3">
    <source>
        <dbReference type="EMBL" id="CAK9042224.1"/>
    </source>
</evidence>
<comment type="caution">
    <text evidence="3">The sequence shown here is derived from an EMBL/GenBank/DDBJ whole genome shotgun (WGS) entry which is preliminary data.</text>
</comment>
<evidence type="ECO:0000256" key="1">
    <source>
        <dbReference type="ARBA" id="ARBA00022737"/>
    </source>
</evidence>
<feature type="repeat" description="PPR" evidence="2">
    <location>
        <begin position="101"/>
        <end position="135"/>
    </location>
</feature>
<feature type="repeat" description="PPR" evidence="2">
    <location>
        <begin position="66"/>
        <end position="100"/>
    </location>
</feature>
<name>A0ABP0LSL9_9DINO</name>
<reference evidence="3 4" key="1">
    <citation type="submission" date="2024-02" db="EMBL/GenBank/DDBJ databases">
        <authorList>
            <person name="Chen Y."/>
            <person name="Shah S."/>
            <person name="Dougan E. K."/>
            <person name="Thang M."/>
            <person name="Chan C."/>
        </authorList>
    </citation>
    <scope>NUCLEOTIDE SEQUENCE [LARGE SCALE GENOMIC DNA]</scope>
</reference>
<dbReference type="InterPro" id="IPR002885">
    <property type="entry name" value="PPR_rpt"/>
</dbReference>
<dbReference type="SUPFAM" id="SSF48452">
    <property type="entry name" value="TPR-like"/>
    <property type="match status" value="1"/>
</dbReference>
<organism evidence="3 4">
    <name type="scientific">Durusdinium trenchii</name>
    <dbReference type="NCBI Taxonomy" id="1381693"/>
    <lineage>
        <taxon>Eukaryota</taxon>
        <taxon>Sar</taxon>
        <taxon>Alveolata</taxon>
        <taxon>Dinophyceae</taxon>
        <taxon>Suessiales</taxon>
        <taxon>Symbiodiniaceae</taxon>
        <taxon>Durusdinium</taxon>
    </lineage>
</organism>
<dbReference type="InterPro" id="IPR036063">
    <property type="entry name" value="Smr_dom_sf"/>
</dbReference>
<evidence type="ECO:0008006" key="5">
    <source>
        <dbReference type="Google" id="ProtNLM"/>
    </source>
</evidence>
<keyword evidence="4" id="KW-1185">Reference proteome</keyword>
<dbReference type="Proteomes" id="UP001642484">
    <property type="component" value="Unassembled WGS sequence"/>
</dbReference>
<protein>
    <recommendedName>
        <fullName evidence="5">Pentatricopeptide repeat-containing protein</fullName>
    </recommendedName>
</protein>
<dbReference type="PROSITE" id="PS51375">
    <property type="entry name" value="PPR"/>
    <property type="match status" value="2"/>
</dbReference>
<dbReference type="NCBIfam" id="TIGR00756">
    <property type="entry name" value="PPR"/>
    <property type="match status" value="2"/>
</dbReference>
<dbReference type="Pfam" id="PF01535">
    <property type="entry name" value="PPR"/>
    <property type="match status" value="1"/>
</dbReference>
<dbReference type="PANTHER" id="PTHR47447:SF17">
    <property type="entry name" value="OS12G0638900 PROTEIN"/>
    <property type="match status" value="1"/>
</dbReference>
<evidence type="ECO:0000256" key="2">
    <source>
        <dbReference type="PROSITE-ProRule" id="PRU00708"/>
    </source>
</evidence>
<dbReference type="Pfam" id="PF13041">
    <property type="entry name" value="PPR_2"/>
    <property type="match status" value="2"/>
</dbReference>
<dbReference type="PANTHER" id="PTHR47447">
    <property type="entry name" value="OS03G0856100 PROTEIN"/>
    <property type="match status" value="1"/>
</dbReference>
<evidence type="ECO:0000313" key="4">
    <source>
        <dbReference type="Proteomes" id="UP001642484"/>
    </source>
</evidence>
<keyword evidence="1" id="KW-0677">Repeat</keyword>
<sequence length="276" mass="30252">MPEAKVQPDVISYSAAISACEKGGQWQQAFKLFEAIAAISACEKGGQWQQAFKLFEAMPKVKVQPNMISYSAAISACEKGGQWQQAFKLFEAMPKVKVQPNMISYSAAISACEKGGQWQQALKLFESMFEANVPPDLVSYNALFDCAEIRDSAIGRALFEKCNLPEILELKGCGASEIDLHDLSEGFARAVLCHWLSTAIATKLEQEKELTCLIVTGYGKSRKEWDTTDMRQASLKLLQDDLGLQAAVLRKNQGAIQVCLGEADLPALRRAGASFN</sequence>
<accession>A0ABP0LSL9</accession>